<dbReference type="KEGG" id="sphk:SKP52_02765"/>
<dbReference type="RefSeq" id="WP_148309007.1">
    <property type="nucleotide sequence ID" value="NZ_CP009122.1"/>
</dbReference>
<keyword evidence="2" id="KW-1185">Reference proteome</keyword>
<proteinExistence type="predicted"/>
<dbReference type="EMBL" id="CP009122">
    <property type="protein sequence ID" value="AJA07483.1"/>
    <property type="molecule type" value="Genomic_DNA"/>
</dbReference>
<dbReference type="AlphaFoldDB" id="A0A0A7PE19"/>
<gene>
    <name evidence="1" type="ORF">SKP52_02765</name>
</gene>
<evidence type="ECO:0000313" key="1">
    <source>
        <dbReference type="EMBL" id="AJA07483.1"/>
    </source>
</evidence>
<dbReference type="HOGENOM" id="CLU_2275641_0_0_5"/>
<dbReference type="Proteomes" id="UP000030907">
    <property type="component" value="Chromosome"/>
</dbReference>
<dbReference type="STRING" id="1515612.SKP52_02765"/>
<sequence length="102" mass="11541">MDKGTITSPEAVKVTQADRELYLALGIFHTCTDQAVLEWGWADNSPEMQRIARHREQAEKRIVDWLRDLAEDCPPVIDKFMASAANSIERGDHIQENSDGDD</sequence>
<evidence type="ECO:0000313" key="2">
    <source>
        <dbReference type="Proteomes" id="UP000030907"/>
    </source>
</evidence>
<protein>
    <submittedName>
        <fullName evidence="1">Uncharacterized protein</fullName>
    </submittedName>
</protein>
<accession>A0A0A7PE19</accession>
<name>A0A0A7PE19_9SPHN</name>
<reference evidence="1 2" key="1">
    <citation type="journal article" date="2015" name="Int. J. Syst. Evol. Microbiol.">
        <title>Description of Sphingopyxis fribergensis sp. nov. - a soil bacterium with the ability to degrade styrene and phenylacetic acid.</title>
        <authorList>
            <person name="Oelschlagel M."/>
            <person name="Ruckert C."/>
            <person name="Kalinowski J."/>
            <person name="Schmidt G."/>
            <person name="Schlomann M."/>
            <person name="Tischler D."/>
        </authorList>
    </citation>
    <scope>NUCLEOTIDE SEQUENCE [LARGE SCALE GENOMIC DNA]</scope>
    <source>
        <strain evidence="1 2">Kp5.2</strain>
    </source>
</reference>
<organism evidence="1 2">
    <name type="scientific">Sphingopyxis fribergensis</name>
    <dbReference type="NCBI Taxonomy" id="1515612"/>
    <lineage>
        <taxon>Bacteria</taxon>
        <taxon>Pseudomonadati</taxon>
        <taxon>Pseudomonadota</taxon>
        <taxon>Alphaproteobacteria</taxon>
        <taxon>Sphingomonadales</taxon>
        <taxon>Sphingomonadaceae</taxon>
        <taxon>Sphingopyxis</taxon>
    </lineage>
</organism>